<proteinExistence type="predicted"/>
<dbReference type="EnsemblMetazoa" id="CapteT213668">
    <property type="protein sequence ID" value="CapteP213668"/>
    <property type="gene ID" value="CapteG213668"/>
</dbReference>
<protein>
    <submittedName>
        <fullName evidence="3 4">Uncharacterized protein</fullName>
    </submittedName>
</protein>
<dbReference type="AlphaFoldDB" id="R7V474"/>
<feature type="chain" id="PRO_5008788691" evidence="2">
    <location>
        <begin position="24"/>
        <end position="123"/>
    </location>
</feature>
<dbReference type="EMBL" id="KB295366">
    <property type="protein sequence ID" value="ELU13247.1"/>
    <property type="molecule type" value="Genomic_DNA"/>
</dbReference>
<name>R7V474_CAPTE</name>
<gene>
    <name evidence="3" type="ORF">CAPTEDRAFT_213668</name>
</gene>
<feature type="region of interest" description="Disordered" evidence="1">
    <location>
        <begin position="66"/>
        <end position="123"/>
    </location>
</feature>
<feature type="signal peptide" evidence="2">
    <location>
        <begin position="1"/>
        <end position="23"/>
    </location>
</feature>
<evidence type="ECO:0000256" key="1">
    <source>
        <dbReference type="SAM" id="MobiDB-lite"/>
    </source>
</evidence>
<dbReference type="EMBL" id="AMQN01019146">
    <property type="status" value="NOT_ANNOTATED_CDS"/>
    <property type="molecule type" value="Genomic_DNA"/>
</dbReference>
<organism evidence="3">
    <name type="scientific">Capitella teleta</name>
    <name type="common">Polychaete worm</name>
    <dbReference type="NCBI Taxonomy" id="283909"/>
    <lineage>
        <taxon>Eukaryota</taxon>
        <taxon>Metazoa</taxon>
        <taxon>Spiralia</taxon>
        <taxon>Lophotrochozoa</taxon>
        <taxon>Annelida</taxon>
        <taxon>Polychaeta</taxon>
        <taxon>Sedentaria</taxon>
        <taxon>Scolecida</taxon>
        <taxon>Capitellidae</taxon>
        <taxon>Capitella</taxon>
    </lineage>
</organism>
<dbReference type="HOGENOM" id="CLU_2017352_0_0_1"/>
<feature type="compositionally biased region" description="Gly residues" evidence="1">
    <location>
        <begin position="106"/>
        <end position="123"/>
    </location>
</feature>
<reference evidence="4" key="3">
    <citation type="submission" date="2015-06" db="UniProtKB">
        <authorList>
            <consortium name="EnsemblMetazoa"/>
        </authorList>
    </citation>
    <scope>IDENTIFICATION</scope>
</reference>
<evidence type="ECO:0000256" key="2">
    <source>
        <dbReference type="SAM" id="SignalP"/>
    </source>
</evidence>
<evidence type="ECO:0000313" key="5">
    <source>
        <dbReference type="Proteomes" id="UP000014760"/>
    </source>
</evidence>
<keyword evidence="5" id="KW-1185">Reference proteome</keyword>
<dbReference type="Proteomes" id="UP000014760">
    <property type="component" value="Unassembled WGS sequence"/>
</dbReference>
<reference evidence="3 5" key="2">
    <citation type="journal article" date="2013" name="Nature">
        <title>Insights into bilaterian evolution from three spiralian genomes.</title>
        <authorList>
            <person name="Simakov O."/>
            <person name="Marletaz F."/>
            <person name="Cho S.J."/>
            <person name="Edsinger-Gonzales E."/>
            <person name="Havlak P."/>
            <person name="Hellsten U."/>
            <person name="Kuo D.H."/>
            <person name="Larsson T."/>
            <person name="Lv J."/>
            <person name="Arendt D."/>
            <person name="Savage R."/>
            <person name="Osoegawa K."/>
            <person name="de Jong P."/>
            <person name="Grimwood J."/>
            <person name="Chapman J.A."/>
            <person name="Shapiro H."/>
            <person name="Aerts A."/>
            <person name="Otillar R.P."/>
            <person name="Terry A.Y."/>
            <person name="Boore J.L."/>
            <person name="Grigoriev I.V."/>
            <person name="Lindberg D.R."/>
            <person name="Seaver E.C."/>
            <person name="Weisblat D.A."/>
            <person name="Putnam N.H."/>
            <person name="Rokhsar D.S."/>
        </authorList>
    </citation>
    <scope>NUCLEOTIDE SEQUENCE</scope>
    <source>
        <strain evidence="3 5">I ESC-2004</strain>
    </source>
</reference>
<accession>R7V474</accession>
<sequence length="123" mass="13125">MAFTRCVILLLCCALMLSQIANAQFGRPPTGKEESKVAAIDVVNPAPLLRRLLQYYGMQEPDVQKKGLLRQGRRGGGGGRAGRTGRRLLQHYGMQEPDVQKKGLQRQGGGFGGRGGGGGFGAN</sequence>
<evidence type="ECO:0000313" key="4">
    <source>
        <dbReference type="EnsemblMetazoa" id="CapteP213668"/>
    </source>
</evidence>
<reference evidence="5" key="1">
    <citation type="submission" date="2012-12" db="EMBL/GenBank/DDBJ databases">
        <authorList>
            <person name="Hellsten U."/>
            <person name="Grimwood J."/>
            <person name="Chapman J.A."/>
            <person name="Shapiro H."/>
            <person name="Aerts A."/>
            <person name="Otillar R.P."/>
            <person name="Terry A.Y."/>
            <person name="Boore J.L."/>
            <person name="Simakov O."/>
            <person name="Marletaz F."/>
            <person name="Cho S.-J."/>
            <person name="Edsinger-Gonzales E."/>
            <person name="Havlak P."/>
            <person name="Kuo D.-H."/>
            <person name="Larsson T."/>
            <person name="Lv J."/>
            <person name="Arendt D."/>
            <person name="Savage R."/>
            <person name="Osoegawa K."/>
            <person name="de Jong P."/>
            <person name="Lindberg D.R."/>
            <person name="Seaver E.C."/>
            <person name="Weisblat D.A."/>
            <person name="Putnam N.H."/>
            <person name="Grigoriev I.V."/>
            <person name="Rokhsar D.S."/>
        </authorList>
    </citation>
    <scope>NUCLEOTIDE SEQUENCE</scope>
    <source>
        <strain evidence="5">I ESC-2004</strain>
    </source>
</reference>
<evidence type="ECO:0000313" key="3">
    <source>
        <dbReference type="EMBL" id="ELU13247.1"/>
    </source>
</evidence>
<keyword evidence="2" id="KW-0732">Signal</keyword>